<gene>
    <name evidence="2" type="ORF">CBOVIS_LOCUS2970</name>
</gene>
<dbReference type="Proteomes" id="UP000494206">
    <property type="component" value="Unassembled WGS sequence"/>
</dbReference>
<organism evidence="2 3">
    <name type="scientific">Caenorhabditis bovis</name>
    <dbReference type="NCBI Taxonomy" id="2654633"/>
    <lineage>
        <taxon>Eukaryota</taxon>
        <taxon>Metazoa</taxon>
        <taxon>Ecdysozoa</taxon>
        <taxon>Nematoda</taxon>
        <taxon>Chromadorea</taxon>
        <taxon>Rhabditida</taxon>
        <taxon>Rhabditina</taxon>
        <taxon>Rhabditomorpha</taxon>
        <taxon>Rhabditoidea</taxon>
        <taxon>Rhabditidae</taxon>
        <taxon>Peloderinae</taxon>
        <taxon>Caenorhabditis</taxon>
    </lineage>
</organism>
<protein>
    <submittedName>
        <fullName evidence="2">Uncharacterized protein</fullName>
    </submittedName>
</protein>
<keyword evidence="3" id="KW-1185">Reference proteome</keyword>
<feature type="region of interest" description="Disordered" evidence="1">
    <location>
        <begin position="74"/>
        <end position="93"/>
    </location>
</feature>
<dbReference type="AlphaFoldDB" id="A0A8S1EKN3"/>
<sequence length="93" mass="10992">MSEKQVALTDGHQTKYGEAVKPNPPIIKISPEHVYYYRTAHHNRNRWAYVRRDIRGTIFRRIFKTLFGQRRTCKTDGVSSKEDAAQQQKWKSN</sequence>
<evidence type="ECO:0000256" key="1">
    <source>
        <dbReference type="SAM" id="MobiDB-lite"/>
    </source>
</evidence>
<reference evidence="2 3" key="1">
    <citation type="submission" date="2020-04" db="EMBL/GenBank/DDBJ databases">
        <authorList>
            <person name="Laetsch R D."/>
            <person name="Stevens L."/>
            <person name="Kumar S."/>
            <person name="Blaxter L. M."/>
        </authorList>
    </citation>
    <scope>NUCLEOTIDE SEQUENCE [LARGE SCALE GENOMIC DNA]</scope>
</reference>
<proteinExistence type="predicted"/>
<feature type="region of interest" description="Disordered" evidence="1">
    <location>
        <begin position="1"/>
        <end position="23"/>
    </location>
</feature>
<evidence type="ECO:0000313" key="2">
    <source>
        <dbReference type="EMBL" id="CAB3399928.1"/>
    </source>
</evidence>
<comment type="caution">
    <text evidence="2">The sequence shown here is derived from an EMBL/GenBank/DDBJ whole genome shotgun (WGS) entry which is preliminary data.</text>
</comment>
<accession>A0A8S1EKN3</accession>
<name>A0A8S1EKN3_9PELO</name>
<dbReference type="EMBL" id="CADEPM010000002">
    <property type="protein sequence ID" value="CAB3399928.1"/>
    <property type="molecule type" value="Genomic_DNA"/>
</dbReference>
<evidence type="ECO:0000313" key="3">
    <source>
        <dbReference type="Proteomes" id="UP000494206"/>
    </source>
</evidence>